<proteinExistence type="predicted"/>
<accession>A0A3B0VNW1</accession>
<organism evidence="1">
    <name type="scientific">hydrothermal vent metagenome</name>
    <dbReference type="NCBI Taxonomy" id="652676"/>
    <lineage>
        <taxon>unclassified sequences</taxon>
        <taxon>metagenomes</taxon>
        <taxon>ecological metagenomes</taxon>
    </lineage>
</organism>
<dbReference type="AlphaFoldDB" id="A0A3B0VNW1"/>
<gene>
    <name evidence="1" type="ORF">MNBD_GAMMA02-699</name>
</gene>
<evidence type="ECO:0000313" key="1">
    <source>
        <dbReference type="EMBL" id="VAW45205.1"/>
    </source>
</evidence>
<feature type="non-terminal residue" evidence="1">
    <location>
        <position position="331"/>
    </location>
</feature>
<sequence length="331" mass="35115">MKIKNIYLASLLSTGLLGSAQAVDIMTESFETDGQGVRYTASTPFNDGFSDHWNRTDGLDIGNVTDPYSNFDGTFFWAAEDVNDNGGNGLTPQTMEFTDIDINGFENLALSGLFGAGNANGAGASNYDVADEVRVEYRIDGSGADPYTAGVCFAYQNNGDDFNEPFGLDTDCDGEADAPLIQMLPAMASYGFNLVGTGNTLDLLISVTVDSGSEEFAFDNLLLTGDVAGPTALLEEYFETDGQGIRYTASQPFNDSTSDHWNRTDGSDISNVSAAYSNIEGAFFWAAEDVDDNGGNGLTPQTMEFPNINITGFDTLIFSGLFGAGNGPAAT</sequence>
<reference evidence="1" key="1">
    <citation type="submission" date="2018-06" db="EMBL/GenBank/DDBJ databases">
        <authorList>
            <person name="Zhirakovskaya E."/>
        </authorList>
    </citation>
    <scope>NUCLEOTIDE SEQUENCE</scope>
</reference>
<dbReference type="EMBL" id="UOFA01000165">
    <property type="protein sequence ID" value="VAW45205.1"/>
    <property type="molecule type" value="Genomic_DNA"/>
</dbReference>
<keyword evidence="1" id="KW-0449">Lipoprotein</keyword>
<protein>
    <submittedName>
        <fullName evidence="1">RND efflux system, outer membrane lipoprotein CmeC</fullName>
    </submittedName>
</protein>
<name>A0A3B0VNW1_9ZZZZ</name>